<dbReference type="Proteomes" id="UP000463337">
    <property type="component" value="Unassembled WGS sequence"/>
</dbReference>
<reference evidence="2 3" key="1">
    <citation type="journal article" date="2019" name="Nat. Med.">
        <title>A library of human gut bacterial isolates paired with longitudinal multiomics data enables mechanistic microbiome research.</title>
        <authorList>
            <person name="Poyet M."/>
            <person name="Groussin M."/>
            <person name="Gibbons S.M."/>
            <person name="Avila-Pacheco J."/>
            <person name="Jiang X."/>
            <person name="Kearney S.M."/>
            <person name="Perrotta A.R."/>
            <person name="Berdy B."/>
            <person name="Zhao S."/>
            <person name="Lieberman T.D."/>
            <person name="Swanson P.K."/>
            <person name="Smith M."/>
            <person name="Roesemann S."/>
            <person name="Alexander J.E."/>
            <person name="Rich S.A."/>
            <person name="Livny J."/>
            <person name="Vlamakis H."/>
            <person name="Clish C."/>
            <person name="Bullock K."/>
            <person name="Deik A."/>
            <person name="Scott J."/>
            <person name="Pierce K.A."/>
            <person name="Xavier R.J."/>
            <person name="Alm E.J."/>
        </authorList>
    </citation>
    <scope>NUCLEOTIDE SEQUENCE [LARGE SCALE GENOMIC DNA]</scope>
    <source>
        <strain evidence="2 3">BIOML-A41</strain>
    </source>
</reference>
<dbReference type="EMBL" id="WKLT01000006">
    <property type="protein sequence ID" value="MRY57870.1"/>
    <property type="molecule type" value="Genomic_DNA"/>
</dbReference>
<gene>
    <name evidence="2" type="ORF">GKD59_08090</name>
    <name evidence="1" type="ORF">PN599_05545</name>
</gene>
<dbReference type="RefSeq" id="WP_121963035.1">
    <property type="nucleotide sequence ID" value="NZ_CAXTLT010000004.1"/>
</dbReference>
<dbReference type="Proteomes" id="UP001210126">
    <property type="component" value="Unassembled WGS sequence"/>
</dbReference>
<evidence type="ECO:0000313" key="1">
    <source>
        <dbReference type="EMBL" id="MDB9004460.1"/>
    </source>
</evidence>
<sequence length="193" mass="21746">MAKVKINNNIKSNYDTYKVLVEGGKTILVSPIVVDQTKSNHKTIKEKVVQAKHESLEKDLEFVVQIKADDPTDFKFKLKCPAFDNSYFFRYDSAGACHRNSGLDVPIDQQRVPTPHFHKFMQTGEEIAYKTEVLKDQKQAEVLEDVSLCIAHFCTESNTKGNSADTPEIEVQSPGTLPFVYESDIDPLSGINF</sequence>
<comment type="caution">
    <text evidence="2">The sequence shown here is derived from an EMBL/GenBank/DDBJ whole genome shotgun (WGS) entry which is preliminary data.</text>
</comment>
<name>A0A5Q8BEZ7_PARDI</name>
<dbReference type="AlphaFoldDB" id="A0A5Q8BEZ7"/>
<evidence type="ECO:0000313" key="3">
    <source>
        <dbReference type="Proteomes" id="UP000463337"/>
    </source>
</evidence>
<protein>
    <submittedName>
        <fullName evidence="2">Uncharacterized protein</fullName>
    </submittedName>
</protein>
<reference evidence="1" key="2">
    <citation type="submission" date="2023-01" db="EMBL/GenBank/DDBJ databases">
        <title>Human gut microbiome strain richness.</title>
        <authorList>
            <person name="Chen-Liaw A."/>
        </authorList>
    </citation>
    <scope>NUCLEOTIDE SEQUENCE</scope>
    <source>
        <strain evidence="1">RTP21484st1_E5_RTP21484_190118</strain>
    </source>
</reference>
<dbReference type="EMBL" id="JAQMPJ010000003">
    <property type="protein sequence ID" value="MDB9004460.1"/>
    <property type="molecule type" value="Genomic_DNA"/>
</dbReference>
<evidence type="ECO:0000313" key="2">
    <source>
        <dbReference type="EMBL" id="MRY57870.1"/>
    </source>
</evidence>
<accession>A0A5Q8BEZ7</accession>
<proteinExistence type="predicted"/>
<organism evidence="2 3">
    <name type="scientific">Parabacteroides distasonis</name>
    <dbReference type="NCBI Taxonomy" id="823"/>
    <lineage>
        <taxon>Bacteria</taxon>
        <taxon>Pseudomonadati</taxon>
        <taxon>Bacteroidota</taxon>
        <taxon>Bacteroidia</taxon>
        <taxon>Bacteroidales</taxon>
        <taxon>Tannerellaceae</taxon>
        <taxon>Parabacteroides</taxon>
    </lineage>
</organism>